<reference evidence="2" key="1">
    <citation type="submission" date="2020-10" db="EMBL/GenBank/DDBJ databases">
        <authorList>
            <person name="Gilroy R."/>
        </authorList>
    </citation>
    <scope>NUCLEOTIDE SEQUENCE</scope>
    <source>
        <strain evidence="2">ChiBcec16-1751</strain>
    </source>
</reference>
<feature type="transmembrane region" description="Helical" evidence="1">
    <location>
        <begin position="34"/>
        <end position="54"/>
    </location>
</feature>
<name>A0A9D1FAV4_9FIRM</name>
<sequence>MMNREQLLDSLDQLDDALLLEADRARQQRTRRKFPRGLTAAACVMLVLLATLTVEARSGAVSSLLAPLFGGTRTEIVDHIGSPIGASVSADGYTITADAIIGDRYNLAVVYTLTRDDGQPLPENLRFQEWETRYKFLGFFGIGSGGGSLTGIKNEEDPSQCQIIEQWSGDVPLLGRMCRTTFGKLVQWHEDGTETLLAEGPWTLSYTASYTDATETIRLPETVVQNEYGVDLEIEKLRLSPVGLHMDLNFLTVLDDTPKMLDVPVSIIGADGTETQLSGNCGANYTEGDTTANGHYTAMFPVPQFREEIAGLRICDTVVWLPES</sequence>
<dbReference type="AlphaFoldDB" id="A0A9D1FAV4"/>
<dbReference type="Proteomes" id="UP000886741">
    <property type="component" value="Unassembled WGS sequence"/>
</dbReference>
<keyword evidence="1" id="KW-1133">Transmembrane helix</keyword>
<reference evidence="2" key="2">
    <citation type="journal article" date="2021" name="PeerJ">
        <title>Extensive microbial diversity within the chicken gut microbiome revealed by metagenomics and culture.</title>
        <authorList>
            <person name="Gilroy R."/>
            <person name="Ravi A."/>
            <person name="Getino M."/>
            <person name="Pursley I."/>
            <person name="Horton D.L."/>
            <person name="Alikhan N.F."/>
            <person name="Baker D."/>
            <person name="Gharbi K."/>
            <person name="Hall N."/>
            <person name="Watson M."/>
            <person name="Adriaenssens E.M."/>
            <person name="Foster-Nyarko E."/>
            <person name="Jarju S."/>
            <person name="Secka A."/>
            <person name="Antonio M."/>
            <person name="Oren A."/>
            <person name="Chaudhuri R.R."/>
            <person name="La Ragione R."/>
            <person name="Hildebrand F."/>
            <person name="Pallen M.J."/>
        </authorList>
    </citation>
    <scope>NUCLEOTIDE SEQUENCE</scope>
    <source>
        <strain evidence="2">ChiBcec16-1751</strain>
    </source>
</reference>
<keyword evidence="1" id="KW-0472">Membrane</keyword>
<protein>
    <submittedName>
        <fullName evidence="2">DUF4179 domain-containing protein</fullName>
    </submittedName>
</protein>
<accession>A0A9D1FAV4</accession>
<dbReference type="EMBL" id="DVJJ01000124">
    <property type="protein sequence ID" value="HIS65355.1"/>
    <property type="molecule type" value="Genomic_DNA"/>
</dbReference>
<evidence type="ECO:0000313" key="2">
    <source>
        <dbReference type="EMBL" id="HIS65355.1"/>
    </source>
</evidence>
<evidence type="ECO:0000256" key="1">
    <source>
        <dbReference type="SAM" id="Phobius"/>
    </source>
</evidence>
<organism evidence="2 3">
    <name type="scientific">Candidatus Avoscillospira avistercoris</name>
    <dbReference type="NCBI Taxonomy" id="2840707"/>
    <lineage>
        <taxon>Bacteria</taxon>
        <taxon>Bacillati</taxon>
        <taxon>Bacillota</taxon>
        <taxon>Clostridia</taxon>
        <taxon>Eubacteriales</taxon>
        <taxon>Oscillospiraceae</taxon>
        <taxon>Oscillospiraceae incertae sedis</taxon>
        <taxon>Candidatus Avoscillospira</taxon>
    </lineage>
</organism>
<comment type="caution">
    <text evidence="2">The sequence shown here is derived from an EMBL/GenBank/DDBJ whole genome shotgun (WGS) entry which is preliminary data.</text>
</comment>
<keyword evidence="1" id="KW-0812">Transmembrane</keyword>
<evidence type="ECO:0000313" key="3">
    <source>
        <dbReference type="Proteomes" id="UP000886741"/>
    </source>
</evidence>
<gene>
    <name evidence="2" type="ORF">IAA83_08300</name>
</gene>
<proteinExistence type="predicted"/>